<proteinExistence type="predicted"/>
<name>A0ABW2XJW7_9ACTN</name>
<evidence type="ECO:0000313" key="1">
    <source>
        <dbReference type="EMBL" id="MFD0686793.1"/>
    </source>
</evidence>
<dbReference type="RefSeq" id="WP_131761593.1">
    <property type="nucleotide sequence ID" value="NZ_CAACUY010000176.1"/>
</dbReference>
<comment type="caution">
    <text evidence="1">The sequence shown here is derived from an EMBL/GenBank/DDBJ whole genome shotgun (WGS) entry which is preliminary data.</text>
</comment>
<gene>
    <name evidence="1" type="ORF">ACFQZM_20005</name>
</gene>
<accession>A0ABW2XJW7</accession>
<organism evidence="1 2">
    <name type="scientific">Actinomadura fibrosa</name>
    <dbReference type="NCBI Taxonomy" id="111802"/>
    <lineage>
        <taxon>Bacteria</taxon>
        <taxon>Bacillati</taxon>
        <taxon>Actinomycetota</taxon>
        <taxon>Actinomycetes</taxon>
        <taxon>Streptosporangiales</taxon>
        <taxon>Thermomonosporaceae</taxon>
        <taxon>Actinomadura</taxon>
    </lineage>
</organism>
<evidence type="ECO:0000313" key="2">
    <source>
        <dbReference type="Proteomes" id="UP001597063"/>
    </source>
</evidence>
<dbReference type="EMBL" id="JBHTGP010000011">
    <property type="protein sequence ID" value="MFD0686793.1"/>
    <property type="molecule type" value="Genomic_DNA"/>
</dbReference>
<keyword evidence="2" id="KW-1185">Reference proteome</keyword>
<sequence>MTYDLVVLTQRAPDVRAVVDSMVDAGEALRVRGSGEGAVIQLCDDDGRALVSIEAAQRVDVAGEVERLLGGGVTAGLTVPYWWTEARASGGAEGAPAIAHRFADAMVARLGGAVWPVPEARPGGGTDGGAR</sequence>
<protein>
    <submittedName>
        <fullName evidence="1">Uncharacterized protein</fullName>
    </submittedName>
</protein>
<dbReference type="Proteomes" id="UP001597063">
    <property type="component" value="Unassembled WGS sequence"/>
</dbReference>
<reference evidence="2" key="1">
    <citation type="journal article" date="2019" name="Int. J. Syst. Evol. Microbiol.">
        <title>The Global Catalogue of Microorganisms (GCM) 10K type strain sequencing project: providing services to taxonomists for standard genome sequencing and annotation.</title>
        <authorList>
            <consortium name="The Broad Institute Genomics Platform"/>
            <consortium name="The Broad Institute Genome Sequencing Center for Infectious Disease"/>
            <person name="Wu L."/>
            <person name="Ma J."/>
        </authorList>
    </citation>
    <scope>NUCLEOTIDE SEQUENCE [LARGE SCALE GENOMIC DNA]</scope>
    <source>
        <strain evidence="2">JCM 9371</strain>
    </source>
</reference>